<proteinExistence type="predicted"/>
<evidence type="ECO:0000256" key="1">
    <source>
        <dbReference type="SAM" id="Phobius"/>
    </source>
</evidence>
<keyword evidence="1" id="KW-0472">Membrane</keyword>
<evidence type="ECO:0000313" key="3">
    <source>
        <dbReference type="Proteomes" id="UP000019226"/>
    </source>
</evidence>
<gene>
    <name evidence="2" type="ORF">CCASEI_04675</name>
</gene>
<dbReference type="Proteomes" id="UP000019226">
    <property type="component" value="Chromosome"/>
</dbReference>
<accession>A0ABN4CDY6</accession>
<name>A0ABN4CDY6_9CORY</name>
<dbReference type="EMBL" id="CP004350">
    <property type="protein sequence ID" value="AHI19513.1"/>
    <property type="molecule type" value="Genomic_DNA"/>
</dbReference>
<feature type="transmembrane region" description="Helical" evidence="1">
    <location>
        <begin position="160"/>
        <end position="180"/>
    </location>
</feature>
<keyword evidence="1" id="KW-0812">Transmembrane</keyword>
<keyword evidence="3" id="KW-1185">Reference proteome</keyword>
<keyword evidence="1" id="KW-1133">Transmembrane helix</keyword>
<organism evidence="2 3">
    <name type="scientific">Corynebacterium casei LMG S-19264</name>
    <dbReference type="NCBI Taxonomy" id="1285583"/>
    <lineage>
        <taxon>Bacteria</taxon>
        <taxon>Bacillati</taxon>
        <taxon>Actinomycetota</taxon>
        <taxon>Actinomycetes</taxon>
        <taxon>Mycobacteriales</taxon>
        <taxon>Corynebacteriaceae</taxon>
        <taxon>Corynebacterium</taxon>
    </lineage>
</organism>
<evidence type="ECO:0000313" key="2">
    <source>
        <dbReference type="EMBL" id="AHI19513.1"/>
    </source>
</evidence>
<reference evidence="3" key="1">
    <citation type="submission" date="2013-02" db="EMBL/GenBank/DDBJ databases">
        <title>The complete genome sequence of Corynebacterium casei LMG S-19264 (=DSM 44701).</title>
        <authorList>
            <person name="Ruckert C."/>
            <person name="Albersmeier A."/>
            <person name="Kalinowski J."/>
        </authorList>
    </citation>
    <scope>NUCLEOTIDE SEQUENCE [LARGE SCALE GENOMIC DNA]</scope>
    <source>
        <strain evidence="3">LMG S-19264</strain>
    </source>
</reference>
<protein>
    <submittedName>
        <fullName evidence="2">Uncharacterized protein</fullName>
    </submittedName>
</protein>
<sequence length="181" mass="19785">MEAASALDCVIMKYTSWDRSDRGNPKLLKEDGPETLGTFSSGSADIDGDFWRLSVDQKLGASATTADDRVFRITGNLARDKKLDVSLDGRTFTVTNEQSNDWIIDDVNDNFVAQFSGKNNGVRASNLEFMHEGKVELSTEEIVALSWFARLILENKLKTSSVAMIATLALASAVAVVAFLL</sequence>